<sequence>MSFAEPIQPFTQRPDLKQVKKELPKSKSEDPLDKYRDKVREKVIFDAKEDIDDRAREIEKDVQKLLDILARRDIQYDRINTIIASKKEGTNLPVAQAKQMTLLRNKLEQYASDMRELVPRLDGYLLGRIKIEYGLKRDSSIADRLNNAGMRGKTEAFIKSLEGNIDAIKDRIESNEYVQSQIEAQAHEEAEIDRDIDVTMKGEKYQQGKQKLAEKVTAQQDKKVVREKFDKLVAEEDFDRAQIEKSNAELQKVMNRTRSLAGALRALESINEIKNPANGRAFDLDEVKKIFELLNSDKVFTSRSYIVNILPNAGGLRDTARRLLEQRDKESERLEADAVSEEKVRMRINQPADQSEADMVGEMAQYVAEGMTEDQARARVQSEHSMTRDEANALYFTEKQATKSAIKASKEAVKARQKQLREAEKQVKTENKAEWAHVKRVNQTEEDVITESALRRFEERVSPGDAVRKTEAMYPPTSSELRAGAKLEKQEQQAQRDLEKKQGAEEYSEVENLKPRELAMREEMARLMTEDKLSESDAQKRVAEMFAVSAKELKNILSAEVKDFNLYARLAKKSEAVQTQVEKGGQRMDKQSQAKEKYFALNAELQNKYTELFDFIDMDESNRAGAIAMGLDAFFRIAHNKELLNKKYSKIELKKIKSLTKEVKALDKQFTKLTKSKAWEPGAEDTAEYLPDSRIEKTQLAILSADAIRRSVEQQYQIDLENIEGSRAQYEELMHSSREFRLMAEAYKAKVESLDQEIDITGTKAVRKQTEQTAEKKKGWL</sequence>
<name>A0A1F5SYI6_9BACT</name>
<feature type="region of interest" description="Disordered" evidence="2">
    <location>
        <begin position="471"/>
        <end position="510"/>
    </location>
</feature>
<reference evidence="3 4" key="1">
    <citation type="journal article" date="2016" name="Nat. Commun.">
        <title>Thousands of microbial genomes shed light on interconnected biogeochemical processes in an aquifer system.</title>
        <authorList>
            <person name="Anantharaman K."/>
            <person name="Brown C.T."/>
            <person name="Hug L.A."/>
            <person name="Sharon I."/>
            <person name="Castelle C.J."/>
            <person name="Probst A.J."/>
            <person name="Thomas B.C."/>
            <person name="Singh A."/>
            <person name="Wilkins M.J."/>
            <person name="Karaoz U."/>
            <person name="Brodie E.L."/>
            <person name="Williams K.H."/>
            <person name="Hubbard S.S."/>
            <person name="Banfield J.F."/>
        </authorList>
    </citation>
    <scope>NUCLEOTIDE SEQUENCE [LARGE SCALE GENOMIC DNA]</scope>
</reference>
<evidence type="ECO:0000256" key="1">
    <source>
        <dbReference type="SAM" id="Coils"/>
    </source>
</evidence>
<keyword evidence="1" id="KW-0175">Coiled coil</keyword>
<feature type="region of interest" description="Disordered" evidence="2">
    <location>
        <begin position="1"/>
        <end position="34"/>
    </location>
</feature>
<feature type="compositionally biased region" description="Basic and acidic residues" evidence="2">
    <location>
        <begin position="14"/>
        <end position="34"/>
    </location>
</feature>
<dbReference type="EMBL" id="MFGJ01000007">
    <property type="protein sequence ID" value="OGF31787.1"/>
    <property type="molecule type" value="Genomic_DNA"/>
</dbReference>
<feature type="coiled-coil region" evidence="1">
    <location>
        <begin position="406"/>
        <end position="433"/>
    </location>
</feature>
<protein>
    <submittedName>
        <fullName evidence="3">Uncharacterized protein</fullName>
    </submittedName>
</protein>
<gene>
    <name evidence="3" type="ORF">A2478_04865</name>
</gene>
<dbReference type="AlphaFoldDB" id="A0A1F5SYI6"/>
<evidence type="ECO:0000256" key="2">
    <source>
        <dbReference type="SAM" id="MobiDB-lite"/>
    </source>
</evidence>
<dbReference type="Proteomes" id="UP000179001">
    <property type="component" value="Unassembled WGS sequence"/>
</dbReference>
<feature type="compositionally biased region" description="Basic and acidic residues" evidence="2">
    <location>
        <begin position="483"/>
        <end position="504"/>
    </location>
</feature>
<accession>A0A1F5SYI6</accession>
<proteinExistence type="predicted"/>
<evidence type="ECO:0000313" key="3">
    <source>
        <dbReference type="EMBL" id="OGF31787.1"/>
    </source>
</evidence>
<evidence type="ECO:0000313" key="4">
    <source>
        <dbReference type="Proteomes" id="UP000179001"/>
    </source>
</evidence>
<comment type="caution">
    <text evidence="3">The sequence shown here is derived from an EMBL/GenBank/DDBJ whole genome shotgun (WGS) entry which is preliminary data.</text>
</comment>
<organism evidence="3 4">
    <name type="scientific">Candidatus Falkowbacteria bacterium RIFOXYC2_FULL_36_12</name>
    <dbReference type="NCBI Taxonomy" id="1798002"/>
    <lineage>
        <taxon>Bacteria</taxon>
        <taxon>Candidatus Falkowiibacteriota</taxon>
    </lineage>
</organism>